<accession>D7FVV9</accession>
<dbReference type="OMA" id="MCTSWKS"/>
<evidence type="ECO:0000256" key="1">
    <source>
        <dbReference type="SAM" id="SignalP"/>
    </source>
</evidence>
<feature type="signal peptide" evidence="1">
    <location>
        <begin position="1"/>
        <end position="16"/>
    </location>
</feature>
<dbReference type="Gene3D" id="3.40.50.150">
    <property type="entry name" value="Vaccinia Virus protein VP39"/>
    <property type="match status" value="1"/>
</dbReference>
<keyword evidence="1" id="KW-0732">Signal</keyword>
<feature type="domain" description="Methyltransferase type 11" evidence="2">
    <location>
        <begin position="168"/>
        <end position="212"/>
    </location>
</feature>
<protein>
    <submittedName>
        <fullName evidence="3">B1142C05.17</fullName>
    </submittedName>
</protein>
<evidence type="ECO:0000313" key="3">
    <source>
        <dbReference type="EMBL" id="CBJ25479.1"/>
    </source>
</evidence>
<dbReference type="OrthoDB" id="2013972at2759"/>
<dbReference type="InterPro" id="IPR029063">
    <property type="entry name" value="SAM-dependent_MTases_sf"/>
</dbReference>
<dbReference type="SUPFAM" id="SSF53335">
    <property type="entry name" value="S-adenosyl-L-methionine-dependent methyltransferases"/>
    <property type="match status" value="1"/>
</dbReference>
<reference evidence="3 4" key="1">
    <citation type="journal article" date="2010" name="Nature">
        <title>The Ectocarpus genome and the independent evolution of multicellularity in brown algae.</title>
        <authorList>
            <person name="Cock J.M."/>
            <person name="Sterck L."/>
            <person name="Rouze P."/>
            <person name="Scornet D."/>
            <person name="Allen A.E."/>
            <person name="Amoutzias G."/>
            <person name="Anthouard V."/>
            <person name="Artiguenave F."/>
            <person name="Aury J.M."/>
            <person name="Badger J.H."/>
            <person name="Beszteri B."/>
            <person name="Billiau K."/>
            <person name="Bonnet E."/>
            <person name="Bothwell J.H."/>
            <person name="Bowler C."/>
            <person name="Boyen C."/>
            <person name="Brownlee C."/>
            <person name="Carrano C.J."/>
            <person name="Charrier B."/>
            <person name="Cho G.Y."/>
            <person name="Coelho S.M."/>
            <person name="Collen J."/>
            <person name="Corre E."/>
            <person name="Da Silva C."/>
            <person name="Delage L."/>
            <person name="Delaroque N."/>
            <person name="Dittami S.M."/>
            <person name="Doulbeau S."/>
            <person name="Elias M."/>
            <person name="Farnham G."/>
            <person name="Gachon C.M."/>
            <person name="Gschloessl B."/>
            <person name="Heesch S."/>
            <person name="Jabbari K."/>
            <person name="Jubin C."/>
            <person name="Kawai H."/>
            <person name="Kimura K."/>
            <person name="Kloareg B."/>
            <person name="Kupper F.C."/>
            <person name="Lang D."/>
            <person name="Le Bail A."/>
            <person name="Leblanc C."/>
            <person name="Lerouge P."/>
            <person name="Lohr M."/>
            <person name="Lopez P.J."/>
            <person name="Martens C."/>
            <person name="Maumus F."/>
            <person name="Michel G."/>
            <person name="Miranda-Saavedra D."/>
            <person name="Morales J."/>
            <person name="Moreau H."/>
            <person name="Motomura T."/>
            <person name="Nagasato C."/>
            <person name="Napoli C.A."/>
            <person name="Nelson D.R."/>
            <person name="Nyvall-Collen P."/>
            <person name="Peters A.F."/>
            <person name="Pommier C."/>
            <person name="Potin P."/>
            <person name="Poulain J."/>
            <person name="Quesneville H."/>
            <person name="Read B."/>
            <person name="Rensing S.A."/>
            <person name="Ritter A."/>
            <person name="Rousvoal S."/>
            <person name="Samanta M."/>
            <person name="Samson G."/>
            <person name="Schroeder D.C."/>
            <person name="Segurens B."/>
            <person name="Strittmatter M."/>
            <person name="Tonon T."/>
            <person name="Tregear J.W."/>
            <person name="Valentin K."/>
            <person name="von Dassow P."/>
            <person name="Yamagishi T."/>
            <person name="Van de Peer Y."/>
            <person name="Wincker P."/>
        </authorList>
    </citation>
    <scope>NUCLEOTIDE SEQUENCE [LARGE SCALE GENOMIC DNA]</scope>
    <source>
        <strain evidence="4">Ec32 / CCAP1310/4</strain>
    </source>
</reference>
<dbReference type="EMBL" id="FN648486">
    <property type="protein sequence ID" value="CBJ25479.1"/>
    <property type="molecule type" value="Genomic_DNA"/>
</dbReference>
<dbReference type="Proteomes" id="UP000002630">
    <property type="component" value="Linkage Group LG02"/>
</dbReference>
<dbReference type="GO" id="GO:0008757">
    <property type="term" value="F:S-adenosylmethionine-dependent methyltransferase activity"/>
    <property type="evidence" value="ECO:0007669"/>
    <property type="project" value="InterPro"/>
</dbReference>
<name>D7FVV9_ECTSI</name>
<dbReference type="AlphaFoldDB" id="D7FVV9"/>
<evidence type="ECO:0000259" key="2">
    <source>
        <dbReference type="Pfam" id="PF08241"/>
    </source>
</evidence>
<keyword evidence="4" id="KW-1185">Reference proteome</keyword>
<dbReference type="CDD" id="cd02440">
    <property type="entry name" value="AdoMet_MTases"/>
    <property type="match status" value="1"/>
</dbReference>
<dbReference type="EMBL" id="FN649727">
    <property type="protein sequence ID" value="CBJ25479.1"/>
    <property type="molecule type" value="Genomic_DNA"/>
</dbReference>
<dbReference type="InterPro" id="IPR013216">
    <property type="entry name" value="Methyltransf_11"/>
</dbReference>
<gene>
    <name evidence="3" type="ORF">Esi_0003_0058</name>
</gene>
<sequence length="277" mass="31004">MRRSTFVVLLARNALGFSPNLSSIVGVDGGMGARSSRNFVSATRPAGSTALFASGGVSAEEVLKAPKWPEKWPFYEDDFSRMDESSDGDFYSQPRLVYHIDDSAVKALTKYYAKALPKGADVLDICSSWVSHFPKDWEHGKRTGLGMNEFELSKNVQLDEYKVKDLNVDAKFPFEDNSFDVVTCVVSVDYLNKPLEVFNEIRRVLRPGGKAIMSMSNRCFPTKAIQIWNQTNDMEHIFIVGSYFHYAGGFDPPVSRDISPNPGRSDPMYIVEGRKKA</sequence>
<dbReference type="Pfam" id="PF08241">
    <property type="entry name" value="Methyltransf_11"/>
    <property type="match status" value="1"/>
</dbReference>
<evidence type="ECO:0000313" key="4">
    <source>
        <dbReference type="Proteomes" id="UP000002630"/>
    </source>
</evidence>
<dbReference type="PANTHER" id="PTHR43036:SF2">
    <property type="entry name" value="OS04G0481300 PROTEIN"/>
    <property type="match status" value="1"/>
</dbReference>
<dbReference type="eggNOG" id="ENOG502QS7X">
    <property type="taxonomic scope" value="Eukaryota"/>
</dbReference>
<feature type="chain" id="PRO_5003095824" evidence="1">
    <location>
        <begin position="17"/>
        <end position="277"/>
    </location>
</feature>
<dbReference type="PANTHER" id="PTHR43036">
    <property type="entry name" value="OSJNBB0011N17.9 PROTEIN"/>
    <property type="match status" value="1"/>
</dbReference>
<proteinExistence type="predicted"/>
<organism evidence="3 4">
    <name type="scientific">Ectocarpus siliculosus</name>
    <name type="common">Brown alga</name>
    <name type="synonym">Conferva siliculosa</name>
    <dbReference type="NCBI Taxonomy" id="2880"/>
    <lineage>
        <taxon>Eukaryota</taxon>
        <taxon>Sar</taxon>
        <taxon>Stramenopiles</taxon>
        <taxon>Ochrophyta</taxon>
        <taxon>PX clade</taxon>
        <taxon>Phaeophyceae</taxon>
        <taxon>Ectocarpales</taxon>
        <taxon>Ectocarpaceae</taxon>
        <taxon>Ectocarpus</taxon>
    </lineage>
</organism>
<dbReference type="InParanoid" id="D7FVV9"/>